<accession>A0ABP7PKV1</accession>
<evidence type="ECO:0000313" key="2">
    <source>
        <dbReference type="Proteomes" id="UP001501337"/>
    </source>
</evidence>
<dbReference type="EMBL" id="BAABBO010000011">
    <property type="protein sequence ID" value="GAA3967367.1"/>
    <property type="molecule type" value="Genomic_DNA"/>
</dbReference>
<dbReference type="Proteomes" id="UP001501337">
    <property type="component" value="Unassembled WGS sequence"/>
</dbReference>
<evidence type="ECO:0008006" key="3">
    <source>
        <dbReference type="Google" id="ProtNLM"/>
    </source>
</evidence>
<name>A0ABP7PKV1_9GAMM</name>
<evidence type="ECO:0000313" key="1">
    <source>
        <dbReference type="EMBL" id="GAA3967367.1"/>
    </source>
</evidence>
<comment type="caution">
    <text evidence="1">The sequence shown here is derived from an EMBL/GenBank/DDBJ whole genome shotgun (WGS) entry which is preliminary data.</text>
</comment>
<keyword evidence="2" id="KW-1185">Reference proteome</keyword>
<reference evidence="2" key="1">
    <citation type="journal article" date="2019" name="Int. J. Syst. Evol. Microbiol.">
        <title>The Global Catalogue of Microorganisms (GCM) 10K type strain sequencing project: providing services to taxonomists for standard genome sequencing and annotation.</title>
        <authorList>
            <consortium name="The Broad Institute Genomics Platform"/>
            <consortium name="The Broad Institute Genome Sequencing Center for Infectious Disease"/>
            <person name="Wu L."/>
            <person name="Ma J."/>
        </authorList>
    </citation>
    <scope>NUCLEOTIDE SEQUENCE [LARGE SCALE GENOMIC DNA]</scope>
    <source>
        <strain evidence="2">JCM 17555</strain>
    </source>
</reference>
<dbReference type="RefSeq" id="WP_344807109.1">
    <property type="nucleotide sequence ID" value="NZ_BAABBO010000011.1"/>
</dbReference>
<proteinExistence type="predicted"/>
<protein>
    <recommendedName>
        <fullName evidence="3">Helix-hairpin-helix domain-containing protein</fullName>
    </recommendedName>
</protein>
<dbReference type="Gene3D" id="1.10.150.20">
    <property type="entry name" value="5' to 3' exonuclease, C-terminal subdomain"/>
    <property type="match status" value="1"/>
</dbReference>
<organism evidence="1 2">
    <name type="scientific">Allohahella marinimesophila</name>
    <dbReference type="NCBI Taxonomy" id="1054972"/>
    <lineage>
        <taxon>Bacteria</taxon>
        <taxon>Pseudomonadati</taxon>
        <taxon>Pseudomonadota</taxon>
        <taxon>Gammaproteobacteria</taxon>
        <taxon>Oceanospirillales</taxon>
        <taxon>Hahellaceae</taxon>
        <taxon>Allohahella</taxon>
    </lineage>
</organism>
<sequence length="218" mass="24425">MNTVTRAGSKATHLAEQYVLSTRAYVNEAVQTGQKEFETVTDKVSDLVGELRSQGTYITEPGLQFFQETLKQPIQRIRHPLVTVKGIATVCESTLDRAFRVASQNYDSLRRNWTKADEVEADLTTREQSAYADAINSAIDQAVNKPAGTRTTSASGEHDDLQRLPQVGPALVRKLHAAGIYNYRQIAEPTAEEKRKLAQFSKIKSYPEWVEEAKRLIN</sequence>
<gene>
    <name evidence="1" type="ORF">GCM10022278_26430</name>
</gene>